<dbReference type="InterPro" id="IPR006102">
    <property type="entry name" value="Ig-like_GH2"/>
</dbReference>
<keyword evidence="5 8" id="KW-0378">Hydrolase</keyword>
<dbReference type="Gene3D" id="3.20.20.80">
    <property type="entry name" value="Glycosidases"/>
    <property type="match status" value="1"/>
</dbReference>
<dbReference type="SUPFAM" id="SSF49303">
    <property type="entry name" value="beta-Galactosidase/glucuronidase domain"/>
    <property type="match status" value="2"/>
</dbReference>
<dbReference type="SUPFAM" id="SSF51445">
    <property type="entry name" value="(Trans)glycosidases"/>
    <property type="match status" value="1"/>
</dbReference>
<evidence type="ECO:0000256" key="3">
    <source>
        <dbReference type="ARBA" id="ARBA00012756"/>
    </source>
</evidence>
<dbReference type="SMART" id="SM01038">
    <property type="entry name" value="Bgal_small_N"/>
    <property type="match status" value="1"/>
</dbReference>
<evidence type="ECO:0000256" key="8">
    <source>
        <dbReference type="RuleBase" id="RU361154"/>
    </source>
</evidence>
<dbReference type="PRINTS" id="PR00132">
    <property type="entry name" value="GLHYDRLASE2"/>
</dbReference>
<comment type="catalytic activity">
    <reaction evidence="1 8">
        <text>Hydrolysis of terminal non-reducing beta-D-galactose residues in beta-D-galactosides.</text>
        <dbReference type="EC" id="3.2.1.23"/>
    </reaction>
</comment>
<dbReference type="Gene3D" id="2.60.120.260">
    <property type="entry name" value="Galactose-binding domain-like"/>
    <property type="match status" value="1"/>
</dbReference>
<dbReference type="GO" id="GO:0009341">
    <property type="term" value="C:beta-galactosidase complex"/>
    <property type="evidence" value="ECO:0007669"/>
    <property type="project" value="InterPro"/>
</dbReference>
<dbReference type="RefSeq" id="WP_238127814.1">
    <property type="nucleotide sequence ID" value="NZ_JAKNHJ010000005.1"/>
</dbReference>
<dbReference type="InterPro" id="IPR017853">
    <property type="entry name" value="GH"/>
</dbReference>
<dbReference type="InterPro" id="IPR050347">
    <property type="entry name" value="Bact_Beta-galactosidase"/>
</dbReference>
<evidence type="ECO:0000313" key="11">
    <source>
        <dbReference type="Proteomes" id="UP001200537"/>
    </source>
</evidence>
<dbReference type="InterPro" id="IPR011013">
    <property type="entry name" value="Gal_mutarotase_sf_dom"/>
</dbReference>
<dbReference type="SUPFAM" id="SSF49785">
    <property type="entry name" value="Galactose-binding domain-like"/>
    <property type="match status" value="1"/>
</dbReference>
<evidence type="ECO:0000259" key="9">
    <source>
        <dbReference type="SMART" id="SM01038"/>
    </source>
</evidence>
<dbReference type="InterPro" id="IPR023232">
    <property type="entry name" value="Glyco_hydro_2_AS"/>
</dbReference>
<dbReference type="AlphaFoldDB" id="A0AAJ1BB47"/>
<dbReference type="PANTHER" id="PTHR46323:SF2">
    <property type="entry name" value="BETA-GALACTOSIDASE"/>
    <property type="match status" value="1"/>
</dbReference>
<dbReference type="Pfam" id="PF16353">
    <property type="entry name" value="LacZ_4"/>
    <property type="match status" value="1"/>
</dbReference>
<dbReference type="InterPro" id="IPR006104">
    <property type="entry name" value="Glyco_hydro_2_N"/>
</dbReference>
<proteinExistence type="inferred from homology"/>
<gene>
    <name evidence="10" type="ORF">L0M99_03840</name>
</gene>
<name>A0AAJ1BB47_9ACTO</name>
<organism evidence="10 11">
    <name type="scientific">Varibaculum cambriense</name>
    <dbReference type="NCBI Taxonomy" id="184870"/>
    <lineage>
        <taxon>Bacteria</taxon>
        <taxon>Bacillati</taxon>
        <taxon>Actinomycetota</taxon>
        <taxon>Actinomycetes</taxon>
        <taxon>Actinomycetales</taxon>
        <taxon>Actinomycetaceae</taxon>
        <taxon>Varibaculum</taxon>
    </lineage>
</organism>
<dbReference type="Pfam" id="PF02836">
    <property type="entry name" value="Glyco_hydro_2_C"/>
    <property type="match status" value="1"/>
</dbReference>
<evidence type="ECO:0000256" key="6">
    <source>
        <dbReference type="ARBA" id="ARBA00023295"/>
    </source>
</evidence>
<dbReference type="Pfam" id="PF00703">
    <property type="entry name" value="Glyco_hydro_2"/>
    <property type="match status" value="1"/>
</dbReference>
<dbReference type="InterPro" id="IPR013783">
    <property type="entry name" value="Ig-like_fold"/>
</dbReference>
<dbReference type="InterPro" id="IPR036156">
    <property type="entry name" value="Beta-gal/glucu_dom_sf"/>
</dbReference>
<evidence type="ECO:0000313" key="10">
    <source>
        <dbReference type="EMBL" id="MCG4617628.1"/>
    </source>
</evidence>
<dbReference type="EMBL" id="JAKNHJ010000005">
    <property type="protein sequence ID" value="MCG4617628.1"/>
    <property type="molecule type" value="Genomic_DNA"/>
</dbReference>
<dbReference type="PROSITE" id="PS00608">
    <property type="entry name" value="GLYCOSYL_HYDROL_F2_2"/>
    <property type="match status" value="1"/>
</dbReference>
<evidence type="ECO:0000256" key="7">
    <source>
        <dbReference type="ARBA" id="ARBA00032230"/>
    </source>
</evidence>
<dbReference type="Pfam" id="PF02929">
    <property type="entry name" value="Bgal_small_N"/>
    <property type="match status" value="1"/>
</dbReference>
<dbReference type="Proteomes" id="UP001200537">
    <property type="component" value="Unassembled WGS sequence"/>
</dbReference>
<dbReference type="GO" id="GO:0005990">
    <property type="term" value="P:lactose catabolic process"/>
    <property type="evidence" value="ECO:0007669"/>
    <property type="project" value="TreeGrafter"/>
</dbReference>
<dbReference type="EC" id="3.2.1.23" evidence="3 8"/>
<dbReference type="Gene3D" id="2.70.98.10">
    <property type="match status" value="1"/>
</dbReference>
<keyword evidence="6 8" id="KW-0326">Glycosidase</keyword>
<dbReference type="InterPro" id="IPR032312">
    <property type="entry name" value="LacZ_4"/>
</dbReference>
<protein>
    <recommendedName>
        <fullName evidence="4 8">Beta-galactosidase</fullName>
        <ecNumber evidence="3 8">3.2.1.23</ecNumber>
    </recommendedName>
    <alternativeName>
        <fullName evidence="7 8">Lactase</fullName>
    </alternativeName>
</protein>
<dbReference type="SUPFAM" id="SSF74650">
    <property type="entry name" value="Galactose mutarotase-like"/>
    <property type="match status" value="1"/>
</dbReference>
<dbReference type="InterPro" id="IPR023230">
    <property type="entry name" value="Glyco_hydro_2_CS"/>
</dbReference>
<dbReference type="InterPro" id="IPR006103">
    <property type="entry name" value="Glyco_hydro_2_cat"/>
</dbReference>
<dbReference type="GO" id="GO:0030246">
    <property type="term" value="F:carbohydrate binding"/>
    <property type="evidence" value="ECO:0007669"/>
    <property type="project" value="InterPro"/>
</dbReference>
<sequence>MQLEIHHQDLQVLHENTLPARAYYIPFSPLQAAKEKNRGRNFNLEREASDRFQLLNTDWEFGFYPNLEAVPADFFACEPVALPGRIPVPGSWQHHGYDQHQYTNINYPFPFDPPHVPYNNPAGAYRHTFNYEKDSQAPEATLIFEGVDSCFYLWINGQYVGYSQVTHSQSTFDVTEYLKEGENILAVLVFKWSDGSYLEDQDKFRTSGIIRDVYLLKRPLSHLNDYFVTTDLQDGRAEVTLRANFTGEALDITARLCDPEGEIATSVLEPFADPQGIYTHCARFTVDNPRLWHPGDPYLYDLVMVSEGEVIAEKVGVRQVTIEDAVLKFNGSPIKIKGVNRHDSDPDSGPVVSIEHIKRDLRMMRRHNINAVRTSHYPNCPQFYHLCDQAGFYVMSEADNESHGTRNRLLQDESEENIEEHWNHPISNNPDWIEPTMDRMQLCVHSEKNRPSVFSWSAGNECAYGCTFEESLAWVKQFDPSRVTQYESAFYRSSDRKYDYQNIDLYSRMYPPLSDIDDYLENLGDKPFLLVEYCHAMGNGPGDLEEFWDKVRSDARMCGGFIWEWCDHAVRDSNGHLLYGGDSGEDPHDGNFCVDGLVSPERVPHIGLLEAKNVYRPLRCQYDQAGGTLQVTNTVDHLNAADYTALRWVKVVDGQEESGTLEVPNLPAHETVEIPLQLEVPAEGRCYLRVEAYLTQPLAFLESGDLLGFDEFALKNQSPHTPRALELVKAVTTVEGEGAATITEDPLEICVVSADYTYHFSRHTGMLTGIELGGKELLKQPAELNIWRAPTDNDMYIRALWERARYDRAYPHAYEVHVNSESQGAVISAKVALVAKTLQPLLKADIEWIIRPDGTLQVNAKVCRDTQFPELPRLGLRFFLDKSLQQATWAGLGPHESYIDKRRSSWHGRFESSVSDLFQNYLRPQENGSRSDCDYLCLAGKDLKIEVVSEDVFSFNASYYCQEELTTKPHDYQLTEADSTILCLDHLMAGIGSQSCGPKLLEKYRVDFETTQFSFTIRLSN</sequence>
<dbReference type="Pfam" id="PF02837">
    <property type="entry name" value="Glyco_hydro_2_N"/>
    <property type="match status" value="1"/>
</dbReference>
<comment type="similarity">
    <text evidence="2 8">Belongs to the glycosyl hydrolase 2 family.</text>
</comment>
<evidence type="ECO:0000256" key="2">
    <source>
        <dbReference type="ARBA" id="ARBA00007401"/>
    </source>
</evidence>
<dbReference type="InterPro" id="IPR004199">
    <property type="entry name" value="B-gal_small/dom_5"/>
</dbReference>
<dbReference type="InterPro" id="IPR006101">
    <property type="entry name" value="Glyco_hydro_2"/>
</dbReference>
<reference evidence="10" key="1">
    <citation type="submission" date="2022-01" db="EMBL/GenBank/DDBJ databases">
        <title>Collection of gut derived symbiotic bacterial strains cultured from healthy donors.</title>
        <authorList>
            <person name="Lin H."/>
            <person name="Kohout C."/>
            <person name="Waligurski E."/>
            <person name="Pamer E.G."/>
        </authorList>
    </citation>
    <scope>NUCLEOTIDE SEQUENCE</scope>
    <source>
        <strain evidence="10">DFI.7.46</strain>
    </source>
</reference>
<dbReference type="InterPro" id="IPR014718">
    <property type="entry name" value="GH-type_carb-bd"/>
</dbReference>
<dbReference type="Gene3D" id="2.60.40.10">
    <property type="entry name" value="Immunoglobulins"/>
    <property type="match status" value="2"/>
</dbReference>
<feature type="domain" description="Beta galactosidase small chain/" evidence="9">
    <location>
        <begin position="750"/>
        <end position="1018"/>
    </location>
</feature>
<evidence type="ECO:0000256" key="4">
    <source>
        <dbReference type="ARBA" id="ARBA00013303"/>
    </source>
</evidence>
<evidence type="ECO:0000256" key="1">
    <source>
        <dbReference type="ARBA" id="ARBA00001412"/>
    </source>
</evidence>
<accession>A0AAJ1BB47</accession>
<dbReference type="GO" id="GO:0004565">
    <property type="term" value="F:beta-galactosidase activity"/>
    <property type="evidence" value="ECO:0007669"/>
    <property type="project" value="UniProtKB-EC"/>
</dbReference>
<comment type="caution">
    <text evidence="10">The sequence shown here is derived from an EMBL/GenBank/DDBJ whole genome shotgun (WGS) entry which is preliminary data.</text>
</comment>
<evidence type="ECO:0000256" key="5">
    <source>
        <dbReference type="ARBA" id="ARBA00022801"/>
    </source>
</evidence>
<dbReference type="InterPro" id="IPR008979">
    <property type="entry name" value="Galactose-bd-like_sf"/>
</dbReference>
<dbReference type="PANTHER" id="PTHR46323">
    <property type="entry name" value="BETA-GALACTOSIDASE"/>
    <property type="match status" value="1"/>
</dbReference>
<dbReference type="PROSITE" id="PS00719">
    <property type="entry name" value="GLYCOSYL_HYDROL_F2_1"/>
    <property type="match status" value="1"/>
</dbReference>